<dbReference type="InterPro" id="IPR031321">
    <property type="entry name" value="UCP012641"/>
</dbReference>
<evidence type="ECO:0000313" key="1">
    <source>
        <dbReference type="EMBL" id="TMQ63500.1"/>
    </source>
</evidence>
<reference evidence="1 2" key="1">
    <citation type="journal article" date="2019" name="Nat. Microbiol.">
        <title>Mediterranean grassland soil C-N compound turnover is dependent on rainfall and depth, and is mediated by genomically divergent microorganisms.</title>
        <authorList>
            <person name="Diamond S."/>
            <person name="Andeer P.F."/>
            <person name="Li Z."/>
            <person name="Crits-Christoph A."/>
            <person name="Burstein D."/>
            <person name="Anantharaman K."/>
            <person name="Lane K.R."/>
            <person name="Thomas B.C."/>
            <person name="Pan C."/>
            <person name="Northen T.R."/>
            <person name="Banfield J.F."/>
        </authorList>
    </citation>
    <scope>NUCLEOTIDE SEQUENCE [LARGE SCALE GENOMIC DNA]</scope>
    <source>
        <strain evidence="1">WS_8</strain>
    </source>
</reference>
<organism evidence="1 2">
    <name type="scientific">Eiseniibacteriota bacterium</name>
    <dbReference type="NCBI Taxonomy" id="2212470"/>
    <lineage>
        <taxon>Bacteria</taxon>
        <taxon>Candidatus Eiseniibacteriota</taxon>
    </lineage>
</organism>
<dbReference type="Proteomes" id="UP000316609">
    <property type="component" value="Unassembled WGS sequence"/>
</dbReference>
<gene>
    <name evidence="1" type="ORF">E6K78_10580</name>
</gene>
<dbReference type="Gene3D" id="3.40.390.70">
    <property type="match status" value="1"/>
</dbReference>
<accession>A0A538TIQ1</accession>
<dbReference type="Pfam" id="PF15887">
    <property type="entry name" value="Peptidase_Mx"/>
    <property type="match status" value="1"/>
</dbReference>
<sequence>MADFEKTPADVRELLGKRISQLGLRLEGSPVERFVNQLTRELERKGLKRFRPICYLTDEWGCPDGQPVIGIPFYLADPTLARLERAMNDLEDEREIMMYLRHEAGHAFNYAYRFYSTPEWRRAFGPYNRRYRDHYRPLPFSRKFVRHIAGWYAQKHPDEDFAETFAVWLTPGSKWRRRYKGWPAMRKLRYVDHVARLVREQDPLVSTGDFDITVEDMKVTVEEFYRRMMRRNGAAVNVALEADLTDLFFARGRRRKGVKPAAEMLEEHRKTLTDKITYWTGVKRPIVHALVERIIRTCRELQLYAESGREPAYLVELTAYGTTMAMNYLTRGKFVHQ</sequence>
<proteinExistence type="predicted"/>
<dbReference type="EMBL" id="VBOY01000108">
    <property type="protein sequence ID" value="TMQ63500.1"/>
    <property type="molecule type" value="Genomic_DNA"/>
</dbReference>
<protein>
    <recommendedName>
        <fullName evidence="3">Zinc-binding metallo-peptidase</fullName>
    </recommendedName>
</protein>
<dbReference type="AlphaFoldDB" id="A0A538TIQ1"/>
<evidence type="ECO:0008006" key="3">
    <source>
        <dbReference type="Google" id="ProtNLM"/>
    </source>
</evidence>
<evidence type="ECO:0000313" key="2">
    <source>
        <dbReference type="Proteomes" id="UP000316609"/>
    </source>
</evidence>
<name>A0A538TIQ1_UNCEI</name>
<comment type="caution">
    <text evidence="1">The sequence shown here is derived from an EMBL/GenBank/DDBJ whole genome shotgun (WGS) entry which is preliminary data.</text>
</comment>